<dbReference type="InterPro" id="IPR010060">
    <property type="entry name" value="NRPS_synth"/>
</dbReference>
<evidence type="ECO:0000313" key="5">
    <source>
        <dbReference type="EMBL" id="RKE91063.1"/>
    </source>
</evidence>
<feature type="domain" description="Carrier" evidence="4">
    <location>
        <begin position="3530"/>
        <end position="3604"/>
    </location>
</feature>
<accession>A0ABX9PL00</accession>
<dbReference type="PROSITE" id="PS00455">
    <property type="entry name" value="AMP_BINDING"/>
    <property type="match status" value="3"/>
</dbReference>
<dbReference type="InterPro" id="IPR001242">
    <property type="entry name" value="Condensation_dom"/>
</dbReference>
<dbReference type="Gene3D" id="3.40.50.12780">
    <property type="entry name" value="N-terminal domain of ligase-like"/>
    <property type="match status" value="2"/>
</dbReference>
<comment type="caution">
    <text evidence="5">The sequence shown here is derived from an EMBL/GenBank/DDBJ whole genome shotgun (WGS) entry which is preliminary data.</text>
</comment>
<evidence type="ECO:0000256" key="3">
    <source>
        <dbReference type="ARBA" id="ARBA00022553"/>
    </source>
</evidence>
<name>A0ABX9PL00_9GAMM</name>
<evidence type="ECO:0000256" key="1">
    <source>
        <dbReference type="ARBA" id="ARBA00001957"/>
    </source>
</evidence>
<feature type="domain" description="Carrier" evidence="4">
    <location>
        <begin position="986"/>
        <end position="1060"/>
    </location>
</feature>
<protein>
    <submittedName>
        <fullName evidence="5">Non-ribosomal peptide synthase protein (TIGR01720 family)/amino acid adenylation domain-containing protein</fullName>
    </submittedName>
</protein>
<dbReference type="PANTHER" id="PTHR45398:SF1">
    <property type="entry name" value="ENZYME, PUTATIVE (JCVI)-RELATED"/>
    <property type="match status" value="1"/>
</dbReference>
<evidence type="ECO:0000256" key="2">
    <source>
        <dbReference type="ARBA" id="ARBA00022450"/>
    </source>
</evidence>
<dbReference type="CDD" id="cd05930">
    <property type="entry name" value="A_NRPS"/>
    <property type="match status" value="3"/>
</dbReference>
<dbReference type="InterPro" id="IPR020845">
    <property type="entry name" value="AMP-binding_CS"/>
</dbReference>
<dbReference type="SUPFAM" id="SSF56801">
    <property type="entry name" value="Acetyl-CoA synthetase-like"/>
    <property type="match status" value="3"/>
</dbReference>
<reference evidence="5 6" key="1">
    <citation type="submission" date="2018-09" db="EMBL/GenBank/DDBJ databases">
        <title>Genomic Encyclopedia of Archaeal and Bacterial Type Strains, Phase II (KMG-II): from individual species to whole genera.</title>
        <authorList>
            <person name="Goeker M."/>
        </authorList>
    </citation>
    <scope>NUCLEOTIDE SEQUENCE [LARGE SCALE GENOMIC DNA]</scope>
    <source>
        <strain evidence="5 6">DSM 16337</strain>
    </source>
</reference>
<dbReference type="InterPro" id="IPR000873">
    <property type="entry name" value="AMP-dep_synth/lig_dom"/>
</dbReference>
<dbReference type="Gene3D" id="3.30.559.10">
    <property type="entry name" value="Chloramphenicol acetyltransferase-like domain"/>
    <property type="match status" value="5"/>
</dbReference>
<dbReference type="Pfam" id="PF00550">
    <property type="entry name" value="PP-binding"/>
    <property type="match status" value="3"/>
</dbReference>
<dbReference type="NCBIfam" id="TIGR01720">
    <property type="entry name" value="NRPS-para261"/>
    <property type="match status" value="2"/>
</dbReference>
<dbReference type="Pfam" id="PF13193">
    <property type="entry name" value="AMP-binding_C"/>
    <property type="match status" value="3"/>
</dbReference>
<evidence type="ECO:0000259" key="4">
    <source>
        <dbReference type="PROSITE" id="PS50075"/>
    </source>
</evidence>
<organism evidence="5 6">
    <name type="scientific">Xenorhabdus ehlersii</name>
    <dbReference type="NCBI Taxonomy" id="290111"/>
    <lineage>
        <taxon>Bacteria</taxon>
        <taxon>Pseudomonadati</taxon>
        <taxon>Pseudomonadota</taxon>
        <taxon>Gammaproteobacteria</taxon>
        <taxon>Enterobacterales</taxon>
        <taxon>Morganellaceae</taxon>
        <taxon>Xenorhabdus</taxon>
    </lineage>
</organism>
<keyword evidence="3" id="KW-0597">Phosphoprotein</keyword>
<sequence length="4073" mass="457706">MRTLEGSLNSNLYNLHPAQEDVFYEQTFHENKPLHNLGWYTLMEGEVDIVILQQVWRLLYQHVDMLRLRISVNSDNEATQYIQNQSNTELVIFHDFTMQPNPEKKAKLWMQQQIDIPINFPNASLYQASLLRITNEKHYFFTKFHHIMIDGVGLFRLHEYTHKLYACLKSGASTAWLAEIPQYLDNIEKAKEYLTSSYYEKDKNHWYDFLTKNDIHQLTPCYQNRGSRNDMLVLPFSIKADLLAFCEKNKTNFLAVFSSLVIIMMSELTGQQELTFNTITHGRRTKSEKYVVGMQTNIYPVHCHVSHTISVTEQIKVIELALKESYHHGQFPRSHLIRMANNHGIALPNIFIFYERLSESASEINQAQHYIVDGGFNTDPIVFRLQDFGYDQELTIAIDYLREYFSEQDVKQILARLQNLLTALLNTPSLFVNELPILLEQECHTLLHSWNQTDASYPQDKILQQLFEAQAERTPNNVALVFEEKTLTYRQLNEQANQLAVVIREHCQRQCNAPMQADTPIALYLDRSLEMVVSILAVLKAGGAYVPISPEYPPERVQFILADTGSLCVLTQQRHLTTLEKHTHTLPIQPALIATDDCTVTQDQAVENLVPVNKSTDLAYIIYTSGTTGQPKGVELTHRNVINHLCWMQSQYPLSASDKILQQIPYTFDASVWELIAANCFGASIVLPSPDVHKQPEALYQLIQKTGVTVVQFVPSMLGAFCQTLRDLGQLLPGTIRYVLCGGEALTMSHVNTFRSINSHSSTLINLYGPTETTNDITHLDVTDEMSGNIPIGKAHHNTRLYVLNHYGKLSPIGAPGELYIGGAGLARGYRNRPDLTVERFVENPFATDEDKARGYTRLYKTGDRVRWLPDGNLEYLGRYDFQVKIRGYRIEPGEIETALSSHPQVKQAVVIDREHVGHKALAAYLVTDEALTNDTLIEHLSTHLPEYMIPASFTRIDAIPLTINGKLDRHALPDPEWEDRELYIAPRTELETRLCTLWQDVLGLERISIEDNFFRIGGDSIVSIQLVSKLRQIGFSLQVKSIFEAPTVARLAQLLTQTPSPVTVVAEQGLLNGEFDLLPIQQDFFNQNLPCPHHWNQAFMIRLPGNISHAAIEQALIALAERHDMLRVHFVDTEQGYRQCYPAEMPPWLPTLQHCDFSELNHQQLTQWQSGFNYCTGPLWQTAHLTGYADGSARLFFAFHHLIIDVVSWRIIAENIRLLLQGTALPPKTSSYRQWVAAVHRYAIQHQDEVPYWQGVMAGGKTYPVTGELNTHQLSLSTKLTNTLLHEANLGYHTEINDLLLSALTQALQTTFSRTVNLITLEGHGRETIDSALDVSETVGWFTTTYPVRLTMQADVAETIIHTKEMLRAVPNKGIGYGALRQAGYLSENLPAISFNYLGQLGGEAGHINHQDWALTNEDCGSMIANENISHLLLDINGAIQAGKLQFSILSRLPSTQTQMFITAFEQALNSVITTGQKQAQLGSVRTPSDYEFKAVSIERLNRLQQSYQVETLYPATSLQQGFIYHHLAQPQDDAYRVQLLLDYHTQLNLAAYQQAWSLASLRFPILRTAFDWEGEILQIVTTGASINSANFELKDISQLPEEERNKEIEAIQQHDRTLPFNLQQPGLIRFTLIKQSEQLITVLITQHHTITDGWSGPILLQTVHEYYDMLVQGQKPQIVVEHAYLATQQYYLGHLAESERYWAERKTHFQGTNNLSSLLNHHVNLTQIKTIEKPAEQALTVKGGDYTQLRDVCREQGITLNVVLQFAWHKLLHSYTGDEQTIVGTTVSGRDVPVDGIESSVGLYINTLPLIVQWHKTNRVISVLQAIQKDIAALNSHSAVSLASLQSDGERLFHSLFVFENYPVPVASENKAGIENTLIFRQAIEKTDYPLSLMAYEQDNCLTVKLGYGEDWLTDKQALRLLRQLERILHAVACDPHQPHTALRFLSEEERYTLLHTWNQTDAPYPQDNTLPQLFEAQAEKTPDNVALVVEGKKLTYQQLNQQANQLASVIRERYAPLRADTPIALYLDRSFEMVISILAVLKAGGAYVPISPEYPPERVQFILQDTRSPCVLTQQQHLTTLAEYTQALAESPILIAADDQIITTGRTVENLPPINNPTDLAYIIYTSGTTGQPKGVMIAHKNVAHLVAAQAELFDITKRKKTLMFAAYVFDASVSELFLSLLNGLTVYLCSETERNAPAVAHLIQREGIELATLPPAMLKILIGTELPSLQLLVTAGESPSADFLDYFSYHSGVLNAYGPTEVTVCASGKHYQHGEAASNIGKAINNVRLYVLDSHNNLSPIGAPGELYIGGAGLARGYLNRPELTAERFVKNPFATAEDKARGYTRLYKTGDLVRWLPTGELEYLGRNDFQVKIRGYRIELGEIENALTSHPQVKQAVVIDREREGHKALVAYLVTDGEVSDDALITHLSLHLPDYMLPASFTRIESVPLTLNGKRDRRALPAPVWGNRDSYMAPRNALETRLCAVWQEVLGLERIGIEDNFFRIGGNSLTAIKLTAAIRQTLAMDVSLTQLFELKTIAGLATQMGQPADTVIPHLALEHYPLSFAQERMLFIEQFEQGTDAYHIPYLVQLDNDTCLPLLETAINRLAERHTIIRTVYRHHDDGQNDQQVLDRSLVIRSVAPCDDIDTLLDTVRTEITTPFDLTTEPSLRLCHYSMADKHYFLMLWHHIAIDGWAFDIFMHELAEIYQALLAGRDSRLPALDIAYGDYAAWQREYLQGDVRERQLTYWRHTLAHYETLALPTDHPRPAQVNYQGKDFNFTLDAALSDQLRTLAKNQETTPYTVLLSGFYVTLAKLSGQNDIVLGTPTDNRHHAQTQSLIGMFVNSLVLRAQLAQTDSVATLIKQTHQLLADAKAHQDMPFEQLVDALTIERDTARHPIFQVMFGLQSFGEHQPETRLPFHPVTLDESLYSPAKFDLSLFLSEGQPAITGCLNYAVSLFNETTMARLAGIYQRVLTAFVADPQQSLAGIDILSAPERHTLLHTWNQTDAPYPQNNTLPQLFEAQAEKTPDNVALVFEGETLSYRQLNQRANQLAGVIRERYQQRNTVPLQADIPIALYLDRSLAMVISILAVLKAGGAYVPISPEYPPERVQFILQDTGSPCVLTQQRHLTTLTEYTQALTEPPILITADDRTTTAGYTVENLVPISNPADLAYIIYTSGTTGQPKGVMIAHKNVAHLVAAQAELFDITKRKKALMFAAYVFDASVSELFLSLLNGLTVYLCSETERNAPAVAHLIQREGIELATLPPAILKVLIGTELPSLQLLVTAGESPSSDFLDYFSYHSGVLNAYGPTEVTVCATGKHYQHGEIASNIGKAINNVRLYVLDSHCNLSPIGVPGELYIGGAGLARGYLNRPELTAERFVPNPFATAEDRACGYTRLYKTGDLVRWLPNGELEYLGRNDFQVKIRGYRIELGEIETALATHPQVKQAVVIDREREGHKALVAYLSTDGEVSDDALITHLSLHLPDYMLPASFTRIESVPLTLNGKLDRRALPEPVWGNRDSYIAPRNTLETRLCAIWQEVLGLERVGIEDNFFRIGGDSIVSIQLVSKLRQAGFYLQVKSIFEAPTVARLAQLPTLTSPTVKASAEQGLLSGEFGLLPIQQNFFDLNLPNPHHWNQAFMIQLPGNIKSAEIEQALITLAKRHDMLRTHFIYTENGYRQCYPPEMPSWLPALLHCNISELTQTELHQQLTQWQSGFDYSNGPLWQAAYLTGYADGSTRLFFAFHHLIIDAVSWRIIAEDMRLLLQGMTLPSKTSSYRQWVTSVHHYAQQHQDEVPYWQQVIAGNDINPELDKTTYHLLDLSAEMTDILLHEANAGYSTEINDLLLSALTLALQGTFSQSVNYIVLEGHGRETIDNTLDISETVGWFTTQYPVRLAMQTDIAETIIHTKEMLRAVPNKGIGYGALRQTGHLSGNLPAISFNYLGQLGGSCHQDWSLSSDSCGTVIASGNDCHLLLNINGAVQAGKLQFSVDSRLSQAQTAVFITVFEQALNSVITEGQKQAQSGGIKTPSDYGIKSVSIEQLNQLTHRLGCVKNENSPLYPEKKTILDI</sequence>
<dbReference type="InterPro" id="IPR006162">
    <property type="entry name" value="Ppantetheine_attach_site"/>
</dbReference>
<dbReference type="InterPro" id="IPR009081">
    <property type="entry name" value="PP-bd_ACP"/>
</dbReference>
<dbReference type="PROSITE" id="PS50075">
    <property type="entry name" value="CARRIER"/>
    <property type="match status" value="3"/>
</dbReference>
<feature type="domain" description="Carrier" evidence="4">
    <location>
        <begin position="2478"/>
        <end position="2553"/>
    </location>
</feature>
<dbReference type="SMART" id="SM00823">
    <property type="entry name" value="PKS_PP"/>
    <property type="match status" value="3"/>
</dbReference>
<dbReference type="Gene3D" id="3.40.50.980">
    <property type="match status" value="2"/>
</dbReference>
<evidence type="ECO:0000313" key="6">
    <source>
        <dbReference type="Proteomes" id="UP000283568"/>
    </source>
</evidence>
<dbReference type="RefSeq" id="WP_120211329.1">
    <property type="nucleotide sequence ID" value="NZ_CAWOAK010000002.1"/>
</dbReference>
<dbReference type="InterPro" id="IPR010071">
    <property type="entry name" value="AA_adenyl_dom"/>
</dbReference>
<dbReference type="PANTHER" id="PTHR45398">
    <property type="match status" value="1"/>
</dbReference>
<gene>
    <name evidence="5" type="ORF">BDE27_1265</name>
</gene>
<dbReference type="InterPro" id="IPR020806">
    <property type="entry name" value="PKS_PP-bd"/>
</dbReference>
<dbReference type="Gene3D" id="3.30.300.30">
    <property type="match status" value="3"/>
</dbReference>
<dbReference type="Pfam" id="PF00501">
    <property type="entry name" value="AMP-binding"/>
    <property type="match status" value="3"/>
</dbReference>
<dbReference type="NCBIfam" id="TIGR01733">
    <property type="entry name" value="AA-adenyl-dom"/>
    <property type="match status" value="3"/>
</dbReference>
<dbReference type="InterPro" id="IPR025110">
    <property type="entry name" value="AMP-bd_C"/>
</dbReference>
<dbReference type="NCBIfam" id="NF003417">
    <property type="entry name" value="PRK04813.1"/>
    <property type="match status" value="3"/>
</dbReference>
<dbReference type="SUPFAM" id="SSF47336">
    <property type="entry name" value="ACP-like"/>
    <property type="match status" value="3"/>
</dbReference>
<dbReference type="Proteomes" id="UP000283568">
    <property type="component" value="Unassembled WGS sequence"/>
</dbReference>
<dbReference type="SUPFAM" id="SSF52777">
    <property type="entry name" value="CoA-dependent acyltransferases"/>
    <property type="match status" value="10"/>
</dbReference>
<dbReference type="Gene3D" id="1.10.1200.10">
    <property type="entry name" value="ACP-like"/>
    <property type="match status" value="3"/>
</dbReference>
<keyword evidence="2" id="KW-0596">Phosphopantetheine</keyword>
<proteinExistence type="predicted"/>
<dbReference type="CDD" id="cd19531">
    <property type="entry name" value="LCL_NRPS-like"/>
    <property type="match status" value="1"/>
</dbReference>
<dbReference type="Gene3D" id="2.30.38.10">
    <property type="entry name" value="Luciferase, Domain 3"/>
    <property type="match status" value="1"/>
</dbReference>
<dbReference type="InterPro" id="IPR023213">
    <property type="entry name" value="CAT-like_dom_sf"/>
</dbReference>
<keyword evidence="6" id="KW-1185">Reference proteome</keyword>
<dbReference type="InterPro" id="IPR045851">
    <property type="entry name" value="AMP-bd_C_sf"/>
</dbReference>
<dbReference type="PROSITE" id="PS00012">
    <property type="entry name" value="PHOSPHOPANTETHEINE"/>
    <property type="match status" value="3"/>
</dbReference>
<dbReference type="InterPro" id="IPR036736">
    <property type="entry name" value="ACP-like_sf"/>
</dbReference>
<dbReference type="Pfam" id="PF00668">
    <property type="entry name" value="Condensation"/>
    <property type="match status" value="5"/>
</dbReference>
<dbReference type="InterPro" id="IPR042099">
    <property type="entry name" value="ANL_N_sf"/>
</dbReference>
<comment type="cofactor">
    <cofactor evidence="1">
        <name>pantetheine 4'-phosphate</name>
        <dbReference type="ChEBI" id="CHEBI:47942"/>
    </cofactor>
</comment>
<dbReference type="Gene3D" id="3.30.559.30">
    <property type="entry name" value="Nonribosomal peptide synthetase, condensation domain"/>
    <property type="match status" value="5"/>
</dbReference>
<dbReference type="EMBL" id="RAQI01000002">
    <property type="protein sequence ID" value="RKE91063.1"/>
    <property type="molecule type" value="Genomic_DNA"/>
</dbReference>